<dbReference type="PIRSF" id="PIRSF000709">
    <property type="entry name" value="6PFK_2-Ptase"/>
    <property type="match status" value="1"/>
</dbReference>
<accession>A0ABR9QMT2</accession>
<evidence type="ECO:0000313" key="2">
    <source>
        <dbReference type="Proteomes" id="UP001516662"/>
    </source>
</evidence>
<protein>
    <submittedName>
        <fullName evidence="1">Histidine phosphatase family protein</fullName>
    </submittedName>
</protein>
<dbReference type="CDD" id="cd07067">
    <property type="entry name" value="HP_PGM_like"/>
    <property type="match status" value="1"/>
</dbReference>
<dbReference type="EMBL" id="JADCLJ010000024">
    <property type="protein sequence ID" value="MBE4909815.1"/>
    <property type="molecule type" value="Genomic_DNA"/>
</dbReference>
<comment type="caution">
    <text evidence="1">The sequence shown here is derived from an EMBL/GenBank/DDBJ whole genome shotgun (WGS) entry which is preliminary data.</text>
</comment>
<dbReference type="Proteomes" id="UP001516662">
    <property type="component" value="Unassembled WGS sequence"/>
</dbReference>
<gene>
    <name evidence="1" type="ORF">IMZ08_17410</name>
</gene>
<name>A0ABR9QMT2_9BACI</name>
<dbReference type="PANTHER" id="PTHR48100">
    <property type="entry name" value="BROAD-SPECIFICITY PHOSPHATASE YOR283W-RELATED"/>
    <property type="match status" value="1"/>
</dbReference>
<proteinExistence type="predicted"/>
<dbReference type="InterPro" id="IPR050275">
    <property type="entry name" value="PGM_Phosphatase"/>
</dbReference>
<organism evidence="1 2">
    <name type="scientific">Litchfieldia luteola</name>
    <dbReference type="NCBI Taxonomy" id="682179"/>
    <lineage>
        <taxon>Bacteria</taxon>
        <taxon>Bacillati</taxon>
        <taxon>Bacillota</taxon>
        <taxon>Bacilli</taxon>
        <taxon>Bacillales</taxon>
        <taxon>Bacillaceae</taxon>
        <taxon>Litchfieldia</taxon>
    </lineage>
</organism>
<keyword evidence="2" id="KW-1185">Reference proteome</keyword>
<dbReference type="InterPro" id="IPR029033">
    <property type="entry name" value="His_PPase_superfam"/>
</dbReference>
<dbReference type="InterPro" id="IPR013078">
    <property type="entry name" value="His_Pase_superF_clade-1"/>
</dbReference>
<reference evidence="1 2" key="1">
    <citation type="submission" date="2020-10" db="EMBL/GenBank/DDBJ databases">
        <title>Bacillus sp. HD4P25, an endophyte from a halophyte.</title>
        <authorList>
            <person name="Sun J.-Q."/>
        </authorList>
    </citation>
    <scope>NUCLEOTIDE SEQUENCE [LARGE SCALE GENOMIC DNA]</scope>
    <source>
        <strain evidence="1 2">YIM 93174</strain>
    </source>
</reference>
<dbReference type="Pfam" id="PF00300">
    <property type="entry name" value="His_Phos_1"/>
    <property type="match status" value="1"/>
</dbReference>
<evidence type="ECO:0000313" key="1">
    <source>
        <dbReference type="EMBL" id="MBE4909815.1"/>
    </source>
</evidence>
<dbReference type="PANTHER" id="PTHR48100:SF59">
    <property type="entry name" value="ADENOSYLCOBALAMIN_ALPHA-RIBAZOLE PHOSPHATASE"/>
    <property type="match status" value="1"/>
</dbReference>
<sequence length="189" mass="21587">MKTYIYMVRHGDSPKFGDERIRGLTSEGTESAKRVTNILIDEGIDIVVSSPYLRSIQTVQPLADALGQEVVVCEDLKEWVFSSEGTRIPDTELIPLLEKSFSNPTLSFSGTESNEDCQKRAVSDLLKIIEKYRGKKVTIGTHGAVMTLMMGYFDKKYDLSFLRRISKPDIYRMEFNEFQLVEVTRLWSN</sequence>
<dbReference type="Gene3D" id="3.40.50.1240">
    <property type="entry name" value="Phosphoglycerate mutase-like"/>
    <property type="match status" value="1"/>
</dbReference>
<dbReference type="SUPFAM" id="SSF53254">
    <property type="entry name" value="Phosphoglycerate mutase-like"/>
    <property type="match status" value="1"/>
</dbReference>
<dbReference type="RefSeq" id="WP_193538823.1">
    <property type="nucleotide sequence ID" value="NZ_JADCLJ010000024.1"/>
</dbReference>